<dbReference type="Gene3D" id="3.90.550.10">
    <property type="entry name" value="Spore Coat Polysaccharide Biosynthesis Protein SpsA, Chain A"/>
    <property type="match status" value="1"/>
</dbReference>
<dbReference type="SUPFAM" id="SSF53448">
    <property type="entry name" value="Nucleotide-diphospho-sugar transferases"/>
    <property type="match status" value="1"/>
</dbReference>
<dbReference type="AlphaFoldDB" id="A0A8J4DDC5"/>
<name>A0A8J4DDC5_9ACTN</name>
<proteinExistence type="predicted"/>
<evidence type="ECO:0008006" key="5">
    <source>
        <dbReference type="Google" id="ProtNLM"/>
    </source>
</evidence>
<evidence type="ECO:0000313" key="4">
    <source>
        <dbReference type="Proteomes" id="UP000605992"/>
    </source>
</evidence>
<reference evidence="3" key="1">
    <citation type="submission" date="2021-01" db="EMBL/GenBank/DDBJ databases">
        <title>Whole genome shotgun sequence of Planotetraspora thailandica NBRC 104271.</title>
        <authorList>
            <person name="Komaki H."/>
            <person name="Tamura T."/>
        </authorList>
    </citation>
    <scope>NUCLEOTIDE SEQUENCE</scope>
    <source>
        <strain evidence="3">NBRC 104271</strain>
    </source>
</reference>
<feature type="domain" description="Glycosyltransferase 2-like" evidence="1">
    <location>
        <begin position="1"/>
        <end position="164"/>
    </location>
</feature>
<dbReference type="Pfam" id="PF22181">
    <property type="entry name" value="TarS_linker"/>
    <property type="match status" value="1"/>
</dbReference>
<gene>
    <name evidence="3" type="ORF">Pth03_65140</name>
</gene>
<dbReference type="GO" id="GO:0016758">
    <property type="term" value="F:hexosyltransferase activity"/>
    <property type="evidence" value="ECO:0007669"/>
    <property type="project" value="UniProtKB-ARBA"/>
</dbReference>
<sequence>MPARDCRAHLDRCLTSLLVQRVAKEIIVVDGGSRDGTRELLSLYADHHPGVVVPVYQDGWAVPARLRNRALAEAKGRYLFFCDGGDHLGPDALRRMVEMADANGSDVVLGKIVRSPARPGRAAGHPVRLAEFPFRDDAAHVSLPDAYDSLSCAKLFRRDLIERHGIRFDEALLAGDDMLFSVHAYCHADVVSAVAGHDCYHLVSRHNGGVPMAEVAGHDPLAWLRMIRAPIELMAGHIPAGPLRDRLLLRHLRADVLALLGAPFLAACDAAREKIITEVADICAEWLTEGVRDLFDPAERLRVDSLDDPARLVRLAGIETATLRHRLAGLEWAGGSLTVSGSVTLAGFDGEAGLVLRERGSSGERRVPVTRVADRFGASIDVGALPSGVWDVHVAVECEGVRRMARLRPERDPVMTVPGPRFTSGSVVMPFLTRSQGCLALDVGGHLLRVPGDVRLARAVWVGHRLRVEGQVYVGGAPGAKAVRQLVWRERASGRERRGAVLATGSNSFAAVVDGFAAGTWDAYLELDVGGPPVRFPVRVDRPDELGRSARWWSGLRRWTVRPYATAVNRRLSTSVHVSTPFTLLGSAMRKLGPS</sequence>
<evidence type="ECO:0000313" key="3">
    <source>
        <dbReference type="EMBL" id="GII58125.1"/>
    </source>
</evidence>
<protein>
    <recommendedName>
        <fullName evidence="5">Glycosyltransferase 2-like domain-containing protein</fullName>
    </recommendedName>
</protein>
<dbReference type="InterPro" id="IPR001173">
    <property type="entry name" value="Glyco_trans_2-like"/>
</dbReference>
<dbReference type="EMBL" id="BOOR01000060">
    <property type="protein sequence ID" value="GII58125.1"/>
    <property type="molecule type" value="Genomic_DNA"/>
</dbReference>
<dbReference type="CDD" id="cd00761">
    <property type="entry name" value="Glyco_tranf_GTA_type"/>
    <property type="match status" value="1"/>
</dbReference>
<evidence type="ECO:0000259" key="2">
    <source>
        <dbReference type="Pfam" id="PF22181"/>
    </source>
</evidence>
<keyword evidence="4" id="KW-1185">Reference proteome</keyword>
<accession>A0A8J4DDC5</accession>
<dbReference type="PANTHER" id="PTHR22916:SF3">
    <property type="entry name" value="UDP-GLCNAC:BETAGAL BETA-1,3-N-ACETYLGLUCOSAMINYLTRANSFERASE-LIKE PROTEIN 1"/>
    <property type="match status" value="1"/>
</dbReference>
<dbReference type="InterPro" id="IPR029044">
    <property type="entry name" value="Nucleotide-diphossugar_trans"/>
</dbReference>
<evidence type="ECO:0000259" key="1">
    <source>
        <dbReference type="Pfam" id="PF00535"/>
    </source>
</evidence>
<feature type="domain" description="TarS/TarP linker" evidence="2">
    <location>
        <begin position="224"/>
        <end position="315"/>
    </location>
</feature>
<dbReference type="PANTHER" id="PTHR22916">
    <property type="entry name" value="GLYCOSYLTRANSFERASE"/>
    <property type="match status" value="1"/>
</dbReference>
<comment type="caution">
    <text evidence="3">The sequence shown here is derived from an EMBL/GenBank/DDBJ whole genome shotgun (WGS) entry which is preliminary data.</text>
</comment>
<dbReference type="Pfam" id="PF00535">
    <property type="entry name" value="Glycos_transf_2"/>
    <property type="match status" value="1"/>
</dbReference>
<dbReference type="Proteomes" id="UP000605992">
    <property type="component" value="Unassembled WGS sequence"/>
</dbReference>
<dbReference type="InterPro" id="IPR054028">
    <property type="entry name" value="TarS/TarP_linker"/>
</dbReference>
<organism evidence="3 4">
    <name type="scientific">Planotetraspora thailandica</name>
    <dbReference type="NCBI Taxonomy" id="487172"/>
    <lineage>
        <taxon>Bacteria</taxon>
        <taxon>Bacillati</taxon>
        <taxon>Actinomycetota</taxon>
        <taxon>Actinomycetes</taxon>
        <taxon>Streptosporangiales</taxon>
        <taxon>Streptosporangiaceae</taxon>
        <taxon>Planotetraspora</taxon>
    </lineage>
</organism>